<dbReference type="Proteomes" id="UP000053259">
    <property type="component" value="Unassembled WGS sequence"/>
</dbReference>
<dbReference type="PANTHER" id="PTHR24148:SF64">
    <property type="entry name" value="HETEROKARYON INCOMPATIBILITY DOMAIN-CONTAINING PROTEIN"/>
    <property type="match status" value="1"/>
</dbReference>
<reference evidence="2 3" key="1">
    <citation type="submission" date="2015-01" db="EMBL/GenBank/DDBJ databases">
        <title>The Genome Sequence of Ochroconis gallopava CBS43764.</title>
        <authorList>
            <consortium name="The Broad Institute Genomics Platform"/>
            <person name="Cuomo C."/>
            <person name="de Hoog S."/>
            <person name="Gorbushina A."/>
            <person name="Stielow B."/>
            <person name="Teixiera M."/>
            <person name="Abouelleil A."/>
            <person name="Chapman S.B."/>
            <person name="Priest M."/>
            <person name="Young S.K."/>
            <person name="Wortman J."/>
            <person name="Nusbaum C."/>
            <person name="Birren B."/>
        </authorList>
    </citation>
    <scope>NUCLEOTIDE SEQUENCE [LARGE SCALE GENOMIC DNA]</scope>
    <source>
        <strain evidence="2 3">CBS 43764</strain>
    </source>
</reference>
<name>A0A0D1XFH1_9PEZI</name>
<evidence type="ECO:0000313" key="2">
    <source>
        <dbReference type="EMBL" id="KIW00951.1"/>
    </source>
</evidence>
<organism evidence="2 3">
    <name type="scientific">Verruconis gallopava</name>
    <dbReference type="NCBI Taxonomy" id="253628"/>
    <lineage>
        <taxon>Eukaryota</taxon>
        <taxon>Fungi</taxon>
        <taxon>Dikarya</taxon>
        <taxon>Ascomycota</taxon>
        <taxon>Pezizomycotina</taxon>
        <taxon>Dothideomycetes</taxon>
        <taxon>Pleosporomycetidae</taxon>
        <taxon>Venturiales</taxon>
        <taxon>Sympoventuriaceae</taxon>
        <taxon>Verruconis</taxon>
    </lineage>
</organism>
<dbReference type="PROSITE" id="PS50020">
    <property type="entry name" value="WW_DOMAIN_2"/>
    <property type="match status" value="1"/>
</dbReference>
<dbReference type="STRING" id="253628.A0A0D1XFH1"/>
<dbReference type="InterPro" id="IPR052895">
    <property type="entry name" value="HetReg/Transcr_Mod"/>
</dbReference>
<evidence type="ECO:0000259" key="1">
    <source>
        <dbReference type="PROSITE" id="PS50020"/>
    </source>
</evidence>
<dbReference type="GeneID" id="27315450"/>
<dbReference type="PANTHER" id="PTHR24148">
    <property type="entry name" value="ANKYRIN REPEAT DOMAIN-CONTAINING PROTEIN 39 HOMOLOG-RELATED"/>
    <property type="match status" value="1"/>
</dbReference>
<proteinExistence type="predicted"/>
<sequence>MSPVKDLLSNALTDGHKYCCKGHLPPTTSTSASLGLRPFIHNRLNNARKQIRLLEILPGEPQEWISINILTVSLASASQRQYTALSYAWGEREYSAHLTVAGDKVFSVSRHVESALKKLRYRDRHRLVWIDALSICQSDPEERGRQVLLMRDIYTGAQEVIVWLGESDHSGSRAFQLLTDFGSLPAVRLLDNTIAESRNEQERAWIDSYNRISLCQTDVLALVHFFANSWFNRVWILQEAALPKPENIVFMSSSSSLSWFVLEKAINALVTKGVASESPKENLEALFHGIHRANVVLSAKKQTAIGLFHLGQASECTDPKDKVYGMLGLMEVVEGDLKITPDYGNSLSEVYRDLVWKMICHQKRADILANFELAQTVSEESTWASPVPRRTVGMLRDAADGWTRSEARLLAPGVLRVAGVCVGTVKNATPFPQTISRAVELFAHEVTKNLSTCGTQGRRPEDNNSAEFEAYCTTIVAGLVAEACSQPNALPLQNVVDCVNYYLRVLCTGDQQADEPLLRSLKQFSFAFLNACEGRTFITTSDGHMGLGPPEARRGDDIVVVLGCRQHLVARKVPGGYRLVGECYIYGFQHGEGLFGELPSGWRRKIGKNQILHQYVNDATGETTEIDPRLRRLVRRESQLRLKWIGTAPHYPLLTAKHLQKHGVQIVKFDLI</sequence>
<feature type="domain" description="WW" evidence="1">
    <location>
        <begin position="596"/>
        <end position="630"/>
    </location>
</feature>
<dbReference type="InterPro" id="IPR010730">
    <property type="entry name" value="HET"/>
</dbReference>
<protein>
    <recommendedName>
        <fullName evidence="1">WW domain-containing protein</fullName>
    </recommendedName>
</protein>
<dbReference type="Pfam" id="PF06985">
    <property type="entry name" value="HET"/>
    <property type="match status" value="1"/>
</dbReference>
<dbReference type="InParanoid" id="A0A0D1XFH1"/>
<dbReference type="HOGENOM" id="CLU_004184_7_4_1"/>
<dbReference type="InterPro" id="IPR001202">
    <property type="entry name" value="WW_dom"/>
</dbReference>
<dbReference type="AlphaFoldDB" id="A0A0D1XFH1"/>
<dbReference type="OrthoDB" id="4850726at2759"/>
<keyword evidence="3" id="KW-1185">Reference proteome</keyword>
<evidence type="ECO:0000313" key="3">
    <source>
        <dbReference type="Proteomes" id="UP000053259"/>
    </source>
</evidence>
<gene>
    <name evidence="2" type="ORF">PV09_07477</name>
</gene>
<dbReference type="EMBL" id="KN847558">
    <property type="protein sequence ID" value="KIW00951.1"/>
    <property type="molecule type" value="Genomic_DNA"/>
</dbReference>
<dbReference type="RefSeq" id="XP_016210820.1">
    <property type="nucleotide sequence ID" value="XM_016361245.1"/>
</dbReference>
<accession>A0A0D1XFH1</accession>
<dbReference type="VEuPathDB" id="FungiDB:PV09_07477"/>